<evidence type="ECO:0000313" key="3">
    <source>
        <dbReference type="Proteomes" id="UP000186277"/>
    </source>
</evidence>
<gene>
    <name evidence="2" type="ORF">Xentx_01554</name>
</gene>
<evidence type="ECO:0000313" key="2">
    <source>
        <dbReference type="EMBL" id="OKP07277.1"/>
    </source>
</evidence>
<protein>
    <submittedName>
        <fullName evidence="2">Uncharacterized protein</fullName>
    </submittedName>
</protein>
<keyword evidence="1" id="KW-1133">Transmembrane helix</keyword>
<keyword evidence="3" id="KW-1185">Reference proteome</keyword>
<keyword evidence="1" id="KW-0472">Membrane</keyword>
<keyword evidence="1" id="KW-0812">Transmembrane</keyword>
<evidence type="ECO:0000256" key="1">
    <source>
        <dbReference type="SAM" id="Phobius"/>
    </source>
</evidence>
<name>A0A1Q5U481_9GAMM</name>
<dbReference type="AlphaFoldDB" id="A0A1Q5U481"/>
<feature type="transmembrane region" description="Helical" evidence="1">
    <location>
        <begin position="35"/>
        <end position="56"/>
    </location>
</feature>
<organism evidence="2 3">
    <name type="scientific">Xenorhabdus thuongxuanensis</name>
    <dbReference type="NCBI Taxonomy" id="1873484"/>
    <lineage>
        <taxon>Bacteria</taxon>
        <taxon>Pseudomonadati</taxon>
        <taxon>Pseudomonadota</taxon>
        <taxon>Gammaproteobacteria</taxon>
        <taxon>Enterobacterales</taxon>
        <taxon>Morganellaceae</taxon>
        <taxon>Xenorhabdus</taxon>
    </lineage>
</organism>
<proteinExistence type="predicted"/>
<comment type="caution">
    <text evidence="2">The sequence shown here is derived from an EMBL/GenBank/DDBJ whole genome shotgun (WGS) entry which is preliminary data.</text>
</comment>
<reference evidence="2 3" key="1">
    <citation type="submission" date="2016-09" db="EMBL/GenBank/DDBJ databases">
        <title>Xenorhabdus thuongxuanensis sp. nov. and Xenorhabdus eapokensis sp. nov., isolated from Steinernema species.</title>
        <authorList>
            <person name="Kaempfer P."/>
            <person name="Tobias N.J."/>
            <person name="Phan Ke L."/>
            <person name="Bode H.B."/>
            <person name="Glaeser S.P."/>
        </authorList>
    </citation>
    <scope>NUCLEOTIDE SEQUENCE [LARGE SCALE GENOMIC DNA]</scope>
    <source>
        <strain evidence="2 3">30TX1</strain>
    </source>
</reference>
<sequence>MIFNFIFLFCYIGWATAELHRTLGYLDRYRGIKLILVWSFIFFTWPATLAMLVYSIRECMAEDE</sequence>
<dbReference type="Proteomes" id="UP000186277">
    <property type="component" value="Unassembled WGS sequence"/>
</dbReference>
<accession>A0A1Q5U481</accession>
<dbReference type="EMBL" id="MKGR01000008">
    <property type="protein sequence ID" value="OKP07277.1"/>
    <property type="molecule type" value="Genomic_DNA"/>
</dbReference>